<keyword evidence="2" id="KW-0732">Signal</keyword>
<sequence>MQWKPLRSSRAQAPDDPSATCLVEGEASGCGAGRLTVGLLVPVRGAAGIWGPSARACAQLAAEEINRQGGIGGREICLRVFNAVDECRDIPDLLGALVREGELDAVVGMHTSAVRSRVRAATAGRIPFVYTPLYEGGERAPGVYAIGETPELQLLPALEAMVRQYRARRWVFVGNDCVWPRASHFQAAGALRALGGEMLADRYVPHGCGSYRKVLEEIETLRPDAVLLSLIGQDAVRFNREFGASGLQRRVRRLSCAIEENGLLAIGAGNTDGLFVASGYFAALANDVNMAFKERYHGRFGERAPVLNALAQSVYDGMYFLAALAAAPEQAPRCAPLAFRSVRGLSWRGNARVQQPVFLAEANGHFFQVVRQL</sequence>
<organism evidence="4 5">
    <name type="scientific">Cupriavidus basilensis</name>
    <dbReference type="NCBI Taxonomy" id="68895"/>
    <lineage>
        <taxon>Bacteria</taxon>
        <taxon>Pseudomonadati</taxon>
        <taxon>Pseudomonadota</taxon>
        <taxon>Betaproteobacteria</taxon>
        <taxon>Burkholderiales</taxon>
        <taxon>Burkholderiaceae</taxon>
        <taxon>Cupriavidus</taxon>
    </lineage>
</organism>
<reference evidence="4 5" key="1">
    <citation type="submission" date="2023-03" db="EMBL/GenBank/DDBJ databases">
        <title>Draft assemblies of triclosan tolerant bacteria isolated from returned activated sludge.</title>
        <authorList>
            <person name="Van Hamelsveld S."/>
        </authorList>
    </citation>
    <scope>NUCLEOTIDE SEQUENCE [LARGE SCALE GENOMIC DNA]</scope>
    <source>
        <strain evidence="4 5">GW210010_S58</strain>
    </source>
</reference>
<evidence type="ECO:0000256" key="1">
    <source>
        <dbReference type="ARBA" id="ARBA00010062"/>
    </source>
</evidence>
<dbReference type="CDD" id="cd06358">
    <property type="entry name" value="PBP1_NHase"/>
    <property type="match status" value="1"/>
</dbReference>
<proteinExistence type="inferred from homology"/>
<comment type="similarity">
    <text evidence="1">Belongs to the leucine-binding protein family.</text>
</comment>
<name>A0ABT6AXZ7_9BURK</name>
<dbReference type="InterPro" id="IPR028081">
    <property type="entry name" value="Leu-bd"/>
</dbReference>
<evidence type="ECO:0000313" key="4">
    <source>
        <dbReference type="EMBL" id="MDF3837494.1"/>
    </source>
</evidence>
<comment type="caution">
    <text evidence="4">The sequence shown here is derived from an EMBL/GenBank/DDBJ whole genome shotgun (WGS) entry which is preliminary data.</text>
</comment>
<dbReference type="Gene3D" id="3.40.50.2300">
    <property type="match status" value="2"/>
</dbReference>
<dbReference type="Proteomes" id="UP001216674">
    <property type="component" value="Unassembled WGS sequence"/>
</dbReference>
<gene>
    <name evidence="4" type="ORF">P3W85_31770</name>
</gene>
<evidence type="ECO:0000256" key="2">
    <source>
        <dbReference type="ARBA" id="ARBA00022729"/>
    </source>
</evidence>
<evidence type="ECO:0000259" key="3">
    <source>
        <dbReference type="Pfam" id="PF13458"/>
    </source>
</evidence>
<feature type="domain" description="Leucine-binding protein" evidence="3">
    <location>
        <begin position="36"/>
        <end position="329"/>
    </location>
</feature>
<protein>
    <submittedName>
        <fullName evidence="4">Substrate-binding domain-containing protein</fullName>
    </submittedName>
</protein>
<keyword evidence="5" id="KW-1185">Reference proteome</keyword>
<dbReference type="PANTHER" id="PTHR47628">
    <property type="match status" value="1"/>
</dbReference>
<dbReference type="EMBL" id="JARJLM010000514">
    <property type="protein sequence ID" value="MDF3837494.1"/>
    <property type="molecule type" value="Genomic_DNA"/>
</dbReference>
<dbReference type="RefSeq" id="WP_276267682.1">
    <property type="nucleotide sequence ID" value="NZ_JARJLM010000514.1"/>
</dbReference>
<dbReference type="PANTHER" id="PTHR47628:SF1">
    <property type="entry name" value="ALIPHATIC AMIDASE EXPRESSION-REGULATING PROTEIN"/>
    <property type="match status" value="1"/>
</dbReference>
<accession>A0ABT6AXZ7</accession>
<dbReference type="Pfam" id="PF13458">
    <property type="entry name" value="Peripla_BP_6"/>
    <property type="match status" value="1"/>
</dbReference>
<dbReference type="SUPFAM" id="SSF53822">
    <property type="entry name" value="Periplasmic binding protein-like I"/>
    <property type="match status" value="1"/>
</dbReference>
<evidence type="ECO:0000313" key="5">
    <source>
        <dbReference type="Proteomes" id="UP001216674"/>
    </source>
</evidence>
<dbReference type="InterPro" id="IPR028082">
    <property type="entry name" value="Peripla_BP_I"/>
</dbReference>